<protein>
    <submittedName>
        <fullName evidence="1">Uncharacterized protein</fullName>
    </submittedName>
</protein>
<dbReference type="AlphaFoldDB" id="A0A2C8BG43"/>
<name>A0A2C8BG43_9ACTN</name>
<evidence type="ECO:0000313" key="2">
    <source>
        <dbReference type="Proteomes" id="UP000250080"/>
    </source>
</evidence>
<proteinExistence type="predicted"/>
<evidence type="ECO:0000313" key="1">
    <source>
        <dbReference type="EMBL" id="SCQ82503.1"/>
    </source>
</evidence>
<dbReference type="EMBL" id="LT618793">
    <property type="protein sequence ID" value="SCQ82503.1"/>
    <property type="molecule type" value="Genomic_DNA"/>
</dbReference>
<accession>A0A2C8BG43</accession>
<dbReference type="Proteomes" id="UP000250080">
    <property type="component" value="Chromosome I"/>
</dbReference>
<dbReference type="RefSeq" id="WP_036942675.1">
    <property type="nucleotide sequence ID" value="NZ_CCYX01000035.1"/>
</dbReference>
<organism evidence="1 2">
    <name type="scientific">Propionibacterium freudenreichii</name>
    <dbReference type="NCBI Taxonomy" id="1744"/>
    <lineage>
        <taxon>Bacteria</taxon>
        <taxon>Bacillati</taxon>
        <taxon>Actinomycetota</taxon>
        <taxon>Actinomycetes</taxon>
        <taxon>Propionibacteriales</taxon>
        <taxon>Propionibacteriaceae</taxon>
        <taxon>Propionibacterium</taxon>
    </lineage>
</organism>
<gene>
    <name evidence="1" type="ORF">PFR_JS23_2246</name>
</gene>
<reference evidence="1 2" key="1">
    <citation type="submission" date="2016-09" db="EMBL/GenBank/DDBJ databases">
        <authorList>
            <person name="Laine KS P."/>
        </authorList>
    </citation>
    <scope>NUCLEOTIDE SEQUENCE [LARGE SCALE GENOMIC DNA]</scope>
    <source>
        <strain evidence="1">PFRJS-23</strain>
    </source>
</reference>
<sequence>MTLGADELSALGYVDFQGSVVAEPVGRRKGQRALVPMFGGEGLCRRCGAPTGPQVGPIIYELSPALSPLPAVWSTVEVGLNVLCLRGDIADQVAANFDVAMVDVEWRGRRKGGRAKQLVPHVDSRPWYDPVVMAEYPMISGQIARVCPKCGTIAYLNNAFRPIKLDVIESSTEPLVCSPERFWFGRNTLMRRDMAEFIASVAKDDFDFRDLEVDGVDDGNFSPTPPPIPEGAVVYPYEVRDAPDAFRDMPPLRDRNVFVVASLFDGELLVANDLDELMEYRLKWPHWRKNDFAMGVMSCFSSDGDRYFFDEGWRTWWPNVIVKKSDEPVDATWVLDTFRTARGHDEFVWGSRVRIQDLADVMMRGTWVRAWRELVEIGRSRDDEYARFFYGPLADPSHYVGMVDSDGMMILADSMAELQDTWLEPDNAGEGCWAIRVVFDSHGTIYAPRIVGDRVEVTPSEERLGEPQLRGLAMESLDLRGTPYHADDSTAALLNLVQAVRRNHDTIYVHRVLGRFHSDNSIVE</sequence>